<keyword evidence="2" id="KW-1185">Reference proteome</keyword>
<gene>
    <name evidence="1" type="ORF">AMECASPLE_023727</name>
</gene>
<organism evidence="1 2">
    <name type="scientific">Ameca splendens</name>
    <dbReference type="NCBI Taxonomy" id="208324"/>
    <lineage>
        <taxon>Eukaryota</taxon>
        <taxon>Metazoa</taxon>
        <taxon>Chordata</taxon>
        <taxon>Craniata</taxon>
        <taxon>Vertebrata</taxon>
        <taxon>Euteleostomi</taxon>
        <taxon>Actinopterygii</taxon>
        <taxon>Neopterygii</taxon>
        <taxon>Teleostei</taxon>
        <taxon>Neoteleostei</taxon>
        <taxon>Acanthomorphata</taxon>
        <taxon>Ovalentaria</taxon>
        <taxon>Atherinomorphae</taxon>
        <taxon>Cyprinodontiformes</taxon>
        <taxon>Goodeidae</taxon>
        <taxon>Ameca</taxon>
    </lineage>
</organism>
<dbReference type="Proteomes" id="UP001469553">
    <property type="component" value="Unassembled WGS sequence"/>
</dbReference>
<comment type="caution">
    <text evidence="1">The sequence shown here is derived from an EMBL/GenBank/DDBJ whole genome shotgun (WGS) entry which is preliminary data.</text>
</comment>
<dbReference type="EMBL" id="JAHRIP010077443">
    <property type="protein sequence ID" value="MEQ2311738.1"/>
    <property type="molecule type" value="Genomic_DNA"/>
</dbReference>
<proteinExistence type="predicted"/>
<protein>
    <submittedName>
        <fullName evidence="1">Uncharacterized protein</fullName>
    </submittedName>
</protein>
<reference evidence="1 2" key="1">
    <citation type="submission" date="2021-06" db="EMBL/GenBank/DDBJ databases">
        <authorList>
            <person name="Palmer J.M."/>
        </authorList>
    </citation>
    <scope>NUCLEOTIDE SEQUENCE [LARGE SCALE GENOMIC DNA]</scope>
    <source>
        <strain evidence="1 2">AS_MEX2019</strain>
        <tissue evidence="1">Muscle</tissue>
    </source>
</reference>
<accession>A0ABV0ZZP2</accession>
<name>A0ABV0ZZP2_9TELE</name>
<evidence type="ECO:0000313" key="1">
    <source>
        <dbReference type="EMBL" id="MEQ2311738.1"/>
    </source>
</evidence>
<sequence>MLPFRLHSGYTTPDKIISSPSIIVKLLGLGHLDDFTRSSAVQSIFKSLNFKLPKDHSPSLNRHINVVEGFECSNDPRGYVVWGLNAPGRVSHGKQALGDGSDK</sequence>
<evidence type="ECO:0000313" key="2">
    <source>
        <dbReference type="Proteomes" id="UP001469553"/>
    </source>
</evidence>